<feature type="compositionally biased region" description="Polar residues" evidence="1">
    <location>
        <begin position="63"/>
        <end position="75"/>
    </location>
</feature>
<dbReference type="Proteomes" id="UP000654075">
    <property type="component" value="Unassembled WGS sequence"/>
</dbReference>
<sequence length="111" mass="12303">MDKVKAKPPKMGCSSSIAADDARLALKHGPTRGAGEGDEVQDKYKHNEKEESLKKAQEAELPSRSQTASDWQQEFISHDAPAMTTWTSPRSLTRRPTSPGLNRRHQTMETG</sequence>
<protein>
    <submittedName>
        <fullName evidence="2">Uncharacterized protein</fullName>
    </submittedName>
</protein>
<feature type="compositionally biased region" description="Polar residues" evidence="1">
    <location>
        <begin position="84"/>
        <end position="100"/>
    </location>
</feature>
<keyword evidence="3" id="KW-1185">Reference proteome</keyword>
<evidence type="ECO:0000313" key="3">
    <source>
        <dbReference type="Proteomes" id="UP000654075"/>
    </source>
</evidence>
<dbReference type="EMBL" id="CAJNNV010006913">
    <property type="protein sequence ID" value="CAE8594250.1"/>
    <property type="molecule type" value="Genomic_DNA"/>
</dbReference>
<dbReference type="AlphaFoldDB" id="A0A813E5U7"/>
<evidence type="ECO:0000256" key="1">
    <source>
        <dbReference type="SAM" id="MobiDB-lite"/>
    </source>
</evidence>
<gene>
    <name evidence="2" type="ORF">PGLA1383_LOCUS12817</name>
</gene>
<feature type="region of interest" description="Disordered" evidence="1">
    <location>
        <begin position="1"/>
        <end position="111"/>
    </location>
</feature>
<comment type="caution">
    <text evidence="2">The sequence shown here is derived from an EMBL/GenBank/DDBJ whole genome shotgun (WGS) entry which is preliminary data.</text>
</comment>
<proteinExistence type="predicted"/>
<organism evidence="2 3">
    <name type="scientific">Polarella glacialis</name>
    <name type="common">Dinoflagellate</name>
    <dbReference type="NCBI Taxonomy" id="89957"/>
    <lineage>
        <taxon>Eukaryota</taxon>
        <taxon>Sar</taxon>
        <taxon>Alveolata</taxon>
        <taxon>Dinophyceae</taxon>
        <taxon>Suessiales</taxon>
        <taxon>Suessiaceae</taxon>
        <taxon>Polarella</taxon>
    </lineage>
</organism>
<feature type="compositionally biased region" description="Basic and acidic residues" evidence="1">
    <location>
        <begin position="40"/>
        <end position="58"/>
    </location>
</feature>
<reference evidence="2" key="1">
    <citation type="submission" date="2021-02" db="EMBL/GenBank/DDBJ databases">
        <authorList>
            <person name="Dougan E. K."/>
            <person name="Rhodes N."/>
            <person name="Thang M."/>
            <person name="Chan C."/>
        </authorList>
    </citation>
    <scope>NUCLEOTIDE SEQUENCE</scope>
</reference>
<accession>A0A813E5U7</accession>
<name>A0A813E5U7_POLGL</name>
<evidence type="ECO:0000313" key="2">
    <source>
        <dbReference type="EMBL" id="CAE8594250.1"/>
    </source>
</evidence>